<reference evidence="5" key="3">
    <citation type="submission" date="2018-08" db="EMBL/GenBank/DDBJ databases">
        <title>Streptococcus chenjunshii sp. nov., isolated from stools sample of the Tibetan antelope in the Qinghai-Tibet plateau, China.</title>
        <authorList>
            <person name="Tian Z."/>
        </authorList>
    </citation>
    <scope>NUCLEOTIDE SEQUENCE [LARGE SCALE GENOMIC DNA]</scope>
    <source>
        <strain evidence="5">Z15</strain>
    </source>
</reference>
<dbReference type="EMBL" id="QVQY01000009">
    <property type="protein sequence ID" value="RFU51149.1"/>
    <property type="molecule type" value="Genomic_DNA"/>
</dbReference>
<dbReference type="PANTHER" id="PTHR43364:SF1">
    <property type="entry name" value="OXIDOREDUCTASE YDHF"/>
    <property type="match status" value="1"/>
</dbReference>
<dbReference type="RefSeq" id="WP_116878106.1">
    <property type="nucleotide sequence ID" value="NZ_CP031733.1"/>
</dbReference>
<evidence type="ECO:0000313" key="2">
    <source>
        <dbReference type="EMBL" id="AXQ78054.1"/>
    </source>
</evidence>
<reference evidence="4 6" key="2">
    <citation type="submission" date="2018-08" db="EMBL/GenBank/DDBJ databases">
        <title>Draft genome of Streptococcus sp. nov. Z1.</title>
        <authorList>
            <person name="Tian Z."/>
        </authorList>
    </citation>
    <scope>NUCLEOTIDE SEQUENCE [LARGE SCALE GENOMIC DNA]</scope>
    <source>
        <strain evidence="4">Z1</strain>
        <strain evidence="6">Z1(2018)</strain>
    </source>
</reference>
<feature type="domain" description="NADP-dependent oxidoreductase" evidence="1">
    <location>
        <begin position="17"/>
        <end position="293"/>
    </location>
</feature>
<dbReference type="GO" id="GO:0016491">
    <property type="term" value="F:oxidoreductase activity"/>
    <property type="evidence" value="ECO:0007669"/>
    <property type="project" value="InterPro"/>
</dbReference>
<dbReference type="CDD" id="cd19092">
    <property type="entry name" value="AKR_BsYcsN_EcYdhF-like"/>
    <property type="match status" value="1"/>
</dbReference>
<dbReference type="Proteomes" id="UP000264056">
    <property type="component" value="Unassembled WGS sequence"/>
</dbReference>
<proteinExistence type="predicted"/>
<reference evidence="2" key="4">
    <citation type="journal article" date="2019" name="Int. J. Syst. Evol. Microbiol.">
        <title>Streptococcus chenjunshii sp. nov. isolated from feces of Tibetan antelopes.</title>
        <authorList>
            <person name="Tian Z."/>
            <person name="Lu S."/>
            <person name="Jin D."/>
            <person name="Yang J."/>
            <person name="Pu J."/>
            <person name="Lai X.H."/>
            <person name="Bai X.N."/>
            <person name="Wu X.M."/>
            <person name="Li J."/>
            <person name="Wang S."/>
            <person name="Xu J."/>
        </authorList>
    </citation>
    <scope>NUCLEOTIDE SEQUENCE</scope>
    <source>
        <strain evidence="2">Z15</strain>
    </source>
</reference>
<dbReference type="Pfam" id="PF00248">
    <property type="entry name" value="Aldo_ket_red"/>
    <property type="match status" value="1"/>
</dbReference>
<dbReference type="KEGG" id="schj:DDV21_002685"/>
<dbReference type="EMBL" id="QVQZ01000009">
    <property type="protein sequence ID" value="RFU53311.1"/>
    <property type="molecule type" value="Genomic_DNA"/>
</dbReference>
<dbReference type="SUPFAM" id="SSF51430">
    <property type="entry name" value="NAD(P)-linked oxidoreductase"/>
    <property type="match status" value="1"/>
</dbReference>
<organism evidence="4 6">
    <name type="scientific">Streptococcus chenjunshii</name>
    <dbReference type="NCBI Taxonomy" id="2173853"/>
    <lineage>
        <taxon>Bacteria</taxon>
        <taxon>Bacillati</taxon>
        <taxon>Bacillota</taxon>
        <taxon>Bacilli</taxon>
        <taxon>Lactobacillales</taxon>
        <taxon>Streptococcaceae</taxon>
        <taxon>Streptococcus</taxon>
    </lineage>
</organism>
<evidence type="ECO:0000313" key="5">
    <source>
        <dbReference type="Proteomes" id="UP000246115"/>
    </source>
</evidence>
<dbReference type="InterPro" id="IPR023210">
    <property type="entry name" value="NADP_OxRdtase_dom"/>
</dbReference>
<dbReference type="EMBL" id="CP031733">
    <property type="protein sequence ID" value="AXQ78054.1"/>
    <property type="molecule type" value="Genomic_DNA"/>
</dbReference>
<protein>
    <submittedName>
        <fullName evidence="4">Aldo/keto reductase family oxidoreductase</fullName>
    </submittedName>
</protein>
<name>A0A372KM06_9STRE</name>
<dbReference type="AlphaFoldDB" id="A0A372KM06"/>
<evidence type="ECO:0000259" key="1">
    <source>
        <dbReference type="Pfam" id="PF00248"/>
    </source>
</evidence>
<dbReference type="InterPro" id="IPR020471">
    <property type="entry name" value="AKR"/>
</dbReference>
<evidence type="ECO:0000313" key="7">
    <source>
        <dbReference type="Proteomes" id="UP000264056"/>
    </source>
</evidence>
<accession>A0A372KM06</accession>
<sequence length="310" mass="35265">MLQKLGQSDVQASVIALGCMRMWALSVGEAGQVLDAALEHGINFFDHADVYGGGESELRFGQAVRNLGVERENLLLQSKCGIRPGYFDFSKEHILASAEESLERLGTDYLDFLLLHRPDVLMEPEEVAEAFSQLKKQGKVKYFGVSNHSRYQIELLQTYLDEPLVINQMQLSPAHTVMFDAAFNVNMANQAGVDRDNGTMEYCRLNRITIQAWSPFQIDSNQGLFMTNERYKELAQKIESYAEHYRVSAEAIIVAWLLRHPAHVQVLIGSMNPARIARIMKAQTISLTRFEWYDIYQSAGNRLPSRLMRR</sequence>
<evidence type="ECO:0000313" key="4">
    <source>
        <dbReference type="EMBL" id="RFU53311.1"/>
    </source>
</evidence>
<dbReference type="PANTHER" id="PTHR43364">
    <property type="entry name" value="NADH-SPECIFIC METHYLGLYOXAL REDUCTASE-RELATED"/>
    <property type="match status" value="1"/>
</dbReference>
<dbReference type="InterPro" id="IPR036812">
    <property type="entry name" value="NAD(P)_OxRdtase_dom_sf"/>
</dbReference>
<dbReference type="Proteomes" id="UP000262901">
    <property type="component" value="Unassembled WGS sequence"/>
</dbReference>
<evidence type="ECO:0000313" key="6">
    <source>
        <dbReference type="Proteomes" id="UP000262901"/>
    </source>
</evidence>
<reference evidence="3 7" key="1">
    <citation type="submission" date="2018-08" db="EMBL/GenBank/DDBJ databases">
        <title>Draft genome of Streptococcus sp .nov. Z2.</title>
        <authorList>
            <person name="Tian Z."/>
        </authorList>
    </citation>
    <scope>NUCLEOTIDE SEQUENCE [LARGE SCALE GENOMIC DNA]</scope>
    <source>
        <strain evidence="3 7">Z2</strain>
    </source>
</reference>
<evidence type="ECO:0000313" key="3">
    <source>
        <dbReference type="EMBL" id="RFU51149.1"/>
    </source>
</evidence>
<gene>
    <name evidence="2" type="ORF">DDV21_002685</name>
    <name evidence="3" type="ORF">DDV22_04635</name>
    <name evidence="4" type="ORF">DDV23_05470</name>
</gene>
<accession>A0A346NAK9</accession>
<dbReference type="PRINTS" id="PR00069">
    <property type="entry name" value="ALDKETRDTASE"/>
</dbReference>
<dbReference type="Proteomes" id="UP000246115">
    <property type="component" value="Chromosome"/>
</dbReference>
<dbReference type="InterPro" id="IPR050523">
    <property type="entry name" value="AKR_Detox_Biosynth"/>
</dbReference>
<dbReference type="OrthoDB" id="9773828at2"/>
<keyword evidence="7" id="KW-1185">Reference proteome</keyword>
<dbReference type="Gene3D" id="3.20.20.100">
    <property type="entry name" value="NADP-dependent oxidoreductase domain"/>
    <property type="match status" value="1"/>
</dbReference>
<dbReference type="GO" id="GO:0005829">
    <property type="term" value="C:cytosol"/>
    <property type="evidence" value="ECO:0007669"/>
    <property type="project" value="TreeGrafter"/>
</dbReference>